<keyword evidence="2" id="KW-0472">Membrane</keyword>
<feature type="compositionally biased region" description="Low complexity" evidence="1">
    <location>
        <begin position="11"/>
        <end position="28"/>
    </location>
</feature>
<feature type="transmembrane region" description="Helical" evidence="2">
    <location>
        <begin position="64"/>
        <end position="83"/>
    </location>
</feature>
<evidence type="ECO:0000256" key="2">
    <source>
        <dbReference type="SAM" id="Phobius"/>
    </source>
</evidence>
<sequence length="237" mass="24858">MPYPPQPQWPAAPHAPHAPQPQRSAAAHTHYPPMPPYSTNYVNPWTPASGIPDPGSRYDKAARFLFGLGFLTFGSTWIVAIVLSLKAQRLRTDPDTTPPERRKVAVIVAATTAAGLLLLGSGLSTLVDDDIPAGAQDGVAVEIEITSNGAPGLAYDMMIDVGGQKSSGDGVPLPHRKVFHTNSLWGLSVTASAVDDEDSGEAETQTLTCVIKVGGEILARNTSTGDGGQVCTASYSE</sequence>
<comment type="caution">
    <text evidence="3">The sequence shown here is derived from an EMBL/GenBank/DDBJ whole genome shotgun (WGS) entry which is preliminary data.</text>
</comment>
<evidence type="ECO:0000256" key="1">
    <source>
        <dbReference type="SAM" id="MobiDB-lite"/>
    </source>
</evidence>
<feature type="region of interest" description="Disordered" evidence="1">
    <location>
        <begin position="1"/>
        <end position="32"/>
    </location>
</feature>
<proteinExistence type="predicted"/>
<keyword evidence="2" id="KW-1133">Transmembrane helix</keyword>
<keyword evidence="2" id="KW-0812">Transmembrane</keyword>
<feature type="compositionally biased region" description="Pro residues" evidence="1">
    <location>
        <begin position="1"/>
        <end position="10"/>
    </location>
</feature>
<keyword evidence="4" id="KW-1185">Reference proteome</keyword>
<dbReference type="InterPro" id="IPR038468">
    <property type="entry name" value="MmpS_C"/>
</dbReference>
<accession>A0A5M3VYS9</accession>
<reference evidence="3 4" key="1">
    <citation type="submission" date="2019-10" db="EMBL/GenBank/DDBJ databases">
        <title>Whole genome shotgun sequence of Acrocarpospora corrugata NBRC 13972.</title>
        <authorList>
            <person name="Ichikawa N."/>
            <person name="Kimura A."/>
            <person name="Kitahashi Y."/>
            <person name="Komaki H."/>
            <person name="Oguchi A."/>
        </authorList>
    </citation>
    <scope>NUCLEOTIDE SEQUENCE [LARGE SCALE GENOMIC DNA]</scope>
    <source>
        <strain evidence="3 4">NBRC 13972</strain>
    </source>
</reference>
<dbReference type="Gene3D" id="2.60.40.2880">
    <property type="entry name" value="MmpS1-5, C-terminal soluble domain"/>
    <property type="match status" value="1"/>
</dbReference>
<protein>
    <submittedName>
        <fullName evidence="3">Uncharacterized protein</fullName>
    </submittedName>
</protein>
<evidence type="ECO:0000313" key="3">
    <source>
        <dbReference type="EMBL" id="GES01666.1"/>
    </source>
</evidence>
<dbReference type="EMBL" id="BLAD01000052">
    <property type="protein sequence ID" value="GES01666.1"/>
    <property type="molecule type" value="Genomic_DNA"/>
</dbReference>
<feature type="transmembrane region" description="Helical" evidence="2">
    <location>
        <begin position="104"/>
        <end position="123"/>
    </location>
</feature>
<name>A0A5M3VYS9_9ACTN</name>
<gene>
    <name evidence="3" type="ORF">Acor_37300</name>
</gene>
<dbReference type="Proteomes" id="UP000334990">
    <property type="component" value="Unassembled WGS sequence"/>
</dbReference>
<organism evidence="3 4">
    <name type="scientific">Acrocarpospora corrugata</name>
    <dbReference type="NCBI Taxonomy" id="35763"/>
    <lineage>
        <taxon>Bacteria</taxon>
        <taxon>Bacillati</taxon>
        <taxon>Actinomycetota</taxon>
        <taxon>Actinomycetes</taxon>
        <taxon>Streptosporangiales</taxon>
        <taxon>Streptosporangiaceae</taxon>
        <taxon>Acrocarpospora</taxon>
    </lineage>
</organism>
<evidence type="ECO:0000313" key="4">
    <source>
        <dbReference type="Proteomes" id="UP000334990"/>
    </source>
</evidence>
<dbReference type="AlphaFoldDB" id="A0A5M3VYS9"/>